<keyword evidence="1" id="KW-0812">Transmembrane</keyword>
<organism evidence="2 3">
    <name type="scientific">Rhodopirellula sallentina SM41</name>
    <dbReference type="NCBI Taxonomy" id="1263870"/>
    <lineage>
        <taxon>Bacteria</taxon>
        <taxon>Pseudomonadati</taxon>
        <taxon>Planctomycetota</taxon>
        <taxon>Planctomycetia</taxon>
        <taxon>Pirellulales</taxon>
        <taxon>Pirellulaceae</taxon>
        <taxon>Rhodopirellula</taxon>
    </lineage>
</organism>
<name>M5U5I8_9BACT</name>
<reference evidence="2 3" key="1">
    <citation type="journal article" date="2013" name="Mar. Genomics">
        <title>Expression of sulfatases in Rhodopirellula baltica and the diversity of sulfatases in the genus Rhodopirellula.</title>
        <authorList>
            <person name="Wegner C.E."/>
            <person name="Richter-Heitmann T."/>
            <person name="Klindworth A."/>
            <person name="Klockow C."/>
            <person name="Richter M."/>
            <person name="Achstetter T."/>
            <person name="Glockner F.O."/>
            <person name="Harder J."/>
        </authorList>
    </citation>
    <scope>NUCLEOTIDE SEQUENCE [LARGE SCALE GENOMIC DNA]</scope>
    <source>
        <strain evidence="2 3">SM41</strain>
    </source>
</reference>
<evidence type="ECO:0000313" key="2">
    <source>
        <dbReference type="EMBL" id="EMI53131.1"/>
    </source>
</evidence>
<sequence length="132" mass="14874">MTRNQDLALVDLLDRLTDPVSGGRKTRLLLGVFVPLGIMCLVGFLFINLPAVITFPVGRRYGISPQYITVQSEHARYAICLVTSMIATYFHFRWYWGLDRRLSDYSELLTTVSLIGFGAAMLYFVATVLLCS</sequence>
<dbReference type="OrthoDB" id="291632at2"/>
<comment type="caution">
    <text evidence="2">The sequence shown here is derived from an EMBL/GenBank/DDBJ whole genome shotgun (WGS) entry which is preliminary data.</text>
</comment>
<proteinExistence type="predicted"/>
<evidence type="ECO:0000313" key="3">
    <source>
        <dbReference type="Proteomes" id="UP000011885"/>
    </source>
</evidence>
<dbReference type="PATRIC" id="fig|1263870.3.peg.5764"/>
<evidence type="ECO:0000256" key="1">
    <source>
        <dbReference type="SAM" id="Phobius"/>
    </source>
</evidence>
<feature type="transmembrane region" description="Helical" evidence="1">
    <location>
        <begin position="77"/>
        <end position="96"/>
    </location>
</feature>
<dbReference type="AlphaFoldDB" id="M5U5I8"/>
<keyword evidence="1" id="KW-1133">Transmembrane helix</keyword>
<protein>
    <submittedName>
        <fullName evidence="2">Putative membrane protein</fullName>
    </submittedName>
</protein>
<feature type="transmembrane region" description="Helical" evidence="1">
    <location>
        <begin position="108"/>
        <end position="131"/>
    </location>
</feature>
<keyword evidence="3" id="KW-1185">Reference proteome</keyword>
<feature type="transmembrane region" description="Helical" evidence="1">
    <location>
        <begin position="28"/>
        <end position="57"/>
    </location>
</feature>
<accession>M5U5I8</accession>
<dbReference type="EMBL" id="ANOH01000377">
    <property type="protein sequence ID" value="EMI53131.1"/>
    <property type="molecule type" value="Genomic_DNA"/>
</dbReference>
<gene>
    <name evidence="2" type="ORF">RSSM_05436</name>
</gene>
<keyword evidence="1" id="KW-0472">Membrane</keyword>
<dbReference type="Proteomes" id="UP000011885">
    <property type="component" value="Unassembled WGS sequence"/>
</dbReference>